<evidence type="ECO:0000313" key="2">
    <source>
        <dbReference type="EMBL" id="EHP69090.1"/>
    </source>
</evidence>
<organism evidence="3 4">
    <name type="scientific">Metallosphaera yellowstonensis MK1</name>
    <dbReference type="NCBI Taxonomy" id="671065"/>
    <lineage>
        <taxon>Archaea</taxon>
        <taxon>Thermoproteota</taxon>
        <taxon>Thermoprotei</taxon>
        <taxon>Sulfolobales</taxon>
        <taxon>Sulfolobaceae</taxon>
        <taxon>Metallosphaera</taxon>
    </lineage>
</organism>
<accession>H2C5L7</accession>
<reference evidence="3 4" key="1">
    <citation type="submission" date="2012-01" db="EMBL/GenBank/DDBJ databases">
        <title>Improved High-Quality Draft sequence of Metallosphaera yellowstonensis MK1.</title>
        <authorList>
            <consortium name="US DOE Joint Genome Institute"/>
            <person name="Lucas S."/>
            <person name="Han J."/>
            <person name="Cheng J.-F."/>
            <person name="Goodwin L."/>
            <person name="Pitluck S."/>
            <person name="Peters L."/>
            <person name="Teshima H."/>
            <person name="Detter J.C."/>
            <person name="Han C."/>
            <person name="Tapia R."/>
            <person name="Land M."/>
            <person name="Hauser L."/>
            <person name="Kyrpides N."/>
            <person name="Kozubal M."/>
            <person name="Macur R.E."/>
            <person name="Jay Z."/>
            <person name="Inskeep W."/>
            <person name="Woyke T."/>
        </authorList>
    </citation>
    <scope>NUCLEOTIDE SEQUENCE [LARGE SCALE GENOMIC DNA]</scope>
    <source>
        <strain evidence="3 4">MK1</strain>
    </source>
</reference>
<dbReference type="HOGENOM" id="CLU_3371375_0_0_2"/>
<proteinExistence type="predicted"/>
<evidence type="ECO:0000313" key="3">
    <source>
        <dbReference type="EMBL" id="EHP69094.1"/>
    </source>
</evidence>
<gene>
    <name evidence="2" type="ORF">MetMK1DRAFT_00018360</name>
    <name evidence="3" type="ORF">MetMK1DRAFT_00018400</name>
</gene>
<sequence>MSQEKKITALFLIAVLAYVIVDMVVISLNHYTLV</sequence>
<dbReference type="EMBL" id="JH597768">
    <property type="protein sequence ID" value="EHP69090.1"/>
    <property type="molecule type" value="Genomic_DNA"/>
</dbReference>
<evidence type="ECO:0000256" key="1">
    <source>
        <dbReference type="SAM" id="Phobius"/>
    </source>
</evidence>
<keyword evidence="1" id="KW-0812">Transmembrane</keyword>
<feature type="transmembrane region" description="Helical" evidence="1">
    <location>
        <begin position="7"/>
        <end position="28"/>
    </location>
</feature>
<dbReference type="EMBL" id="JH597768">
    <property type="protein sequence ID" value="EHP69094.1"/>
    <property type="molecule type" value="Genomic_DNA"/>
</dbReference>
<keyword evidence="1" id="KW-1133">Transmembrane helix</keyword>
<keyword evidence="4" id="KW-1185">Reference proteome</keyword>
<dbReference type="Proteomes" id="UP000003980">
    <property type="component" value="Unassembled WGS sequence"/>
</dbReference>
<protein>
    <submittedName>
        <fullName evidence="3">Uncharacterized protein</fullName>
    </submittedName>
</protein>
<dbReference type="AlphaFoldDB" id="H2C5L7"/>
<keyword evidence="1" id="KW-0472">Membrane</keyword>
<name>H2C5L7_9CREN</name>
<evidence type="ECO:0000313" key="4">
    <source>
        <dbReference type="Proteomes" id="UP000003980"/>
    </source>
</evidence>